<dbReference type="Proteomes" id="UP000070400">
    <property type="component" value="Unassembled WGS sequence"/>
</dbReference>
<name>A0A133V8R8_9EURY</name>
<accession>A0A133V8R8</accession>
<dbReference type="PANTHER" id="PTHR43546:SF4">
    <property type="entry name" value="UPF0282 PROTEIN MJ1629"/>
    <property type="match status" value="1"/>
</dbReference>
<sequence>MSVGPLASESFGVRSMATYVETNDVKSILDPGSALGPRFRLNPHEREYEALHKSREAILYAAEDVDLLTISHYHFDHFVPNFENWRYIWSSPEMAEELYTDKLILAKDISKNINTSQRKRGYMFRKKNLDHANEIRVADGREFEFGSTKLRFSEPLYHGPEGTKLGFVLILTVETPNCTLVHAPDVQGPMYKESLNYILSQSPDLLIVGGPPTYLSFKLDEEDLLNAERSLIKLAEKVPKLIVDHHLLRTTKYPEFLAPIKEVAEKSGHEILTASELIGKKPQLLEARRKELHEKEPIEKEWYERVERGEFKEGF</sequence>
<dbReference type="InterPro" id="IPR036866">
    <property type="entry name" value="RibonucZ/Hydroxyglut_hydro"/>
</dbReference>
<dbReference type="SUPFAM" id="SSF56281">
    <property type="entry name" value="Metallo-hydrolase/oxidoreductase"/>
    <property type="match status" value="1"/>
</dbReference>
<dbReference type="InterPro" id="IPR050114">
    <property type="entry name" value="UPF0173_UPF0282_UlaG_hydrolase"/>
</dbReference>
<evidence type="ECO:0000256" key="1">
    <source>
        <dbReference type="HAMAP-Rule" id="MF_01406"/>
    </source>
</evidence>
<dbReference type="InterPro" id="IPR014426">
    <property type="entry name" value="UPF0282_hydrls"/>
</dbReference>
<gene>
    <name evidence="2" type="ORF">AKJ43_00260</name>
</gene>
<dbReference type="EMBL" id="LHXX01000002">
    <property type="protein sequence ID" value="KXB02860.1"/>
    <property type="molecule type" value="Genomic_DNA"/>
</dbReference>
<dbReference type="CDD" id="cd06262">
    <property type="entry name" value="metallo-hydrolase-like_MBL-fold"/>
    <property type="match status" value="1"/>
</dbReference>
<dbReference type="PIRSF" id="PIRSF004944">
    <property type="entry name" value="UCP004944_hydrls"/>
    <property type="match status" value="1"/>
</dbReference>
<keyword evidence="3" id="KW-1185">Reference proteome</keyword>
<organism evidence="2 3">
    <name type="scientific">candidate division MSBL1 archaeon SCGC-AAA261D19</name>
    <dbReference type="NCBI Taxonomy" id="1698273"/>
    <lineage>
        <taxon>Archaea</taxon>
        <taxon>Methanobacteriati</taxon>
        <taxon>Methanobacteriota</taxon>
        <taxon>candidate division MSBL1</taxon>
    </lineage>
</organism>
<protein>
    <recommendedName>
        <fullName evidence="1">UPF0282 protein AKJ43_00260</fullName>
    </recommendedName>
</protein>
<reference evidence="2 3" key="1">
    <citation type="journal article" date="2016" name="Sci. Rep.">
        <title>Metabolic traits of an uncultured archaeal lineage -MSBL1- from brine pools of the Red Sea.</title>
        <authorList>
            <person name="Mwirichia R."/>
            <person name="Alam I."/>
            <person name="Rashid M."/>
            <person name="Vinu M."/>
            <person name="Ba-Alawi W."/>
            <person name="Anthony Kamau A."/>
            <person name="Kamanda Ngugi D."/>
            <person name="Goker M."/>
            <person name="Klenk H.P."/>
            <person name="Bajic V."/>
            <person name="Stingl U."/>
        </authorList>
    </citation>
    <scope>NUCLEOTIDE SEQUENCE [LARGE SCALE GENOMIC DNA]</scope>
    <source>
        <strain evidence="2">SCGC-AAA261D19</strain>
    </source>
</reference>
<comment type="caution">
    <text evidence="2">The sequence shown here is derived from an EMBL/GenBank/DDBJ whole genome shotgun (WGS) entry which is preliminary data.</text>
</comment>
<dbReference type="PANTHER" id="PTHR43546">
    <property type="entry name" value="UPF0173 METAL-DEPENDENT HYDROLASE MJ1163-RELATED"/>
    <property type="match status" value="1"/>
</dbReference>
<evidence type="ECO:0000313" key="3">
    <source>
        <dbReference type="Proteomes" id="UP000070400"/>
    </source>
</evidence>
<dbReference type="HAMAP" id="MF_01406">
    <property type="entry name" value="UPF0282"/>
    <property type="match status" value="1"/>
</dbReference>
<proteinExistence type="inferred from homology"/>
<comment type="similarity">
    <text evidence="1">Belongs to the UPF0282 family.</text>
</comment>
<dbReference type="Gene3D" id="3.60.15.10">
    <property type="entry name" value="Ribonuclease Z/Hydroxyacylglutathione hydrolase-like"/>
    <property type="match status" value="1"/>
</dbReference>
<dbReference type="AlphaFoldDB" id="A0A133V8R8"/>
<evidence type="ECO:0000313" key="2">
    <source>
        <dbReference type="EMBL" id="KXB02860.1"/>
    </source>
</evidence>